<comment type="caution">
    <text evidence="2">The sequence shown here is derived from an EMBL/GenBank/DDBJ whole genome shotgun (WGS) entry which is preliminary data.</text>
</comment>
<dbReference type="Gene3D" id="3.40.50.1950">
    <property type="entry name" value="Flavin prenyltransferase-like"/>
    <property type="match status" value="1"/>
</dbReference>
<dbReference type="EMBL" id="BFAX01000002">
    <property type="protein sequence ID" value="GBF36209.1"/>
    <property type="molecule type" value="Genomic_DNA"/>
</dbReference>
<evidence type="ECO:0000313" key="3">
    <source>
        <dbReference type="Proteomes" id="UP000290527"/>
    </source>
</evidence>
<accession>A0A401HPP8</accession>
<dbReference type="GO" id="GO:0015937">
    <property type="term" value="P:coenzyme A biosynthetic process"/>
    <property type="evidence" value="ECO:0007669"/>
    <property type="project" value="TreeGrafter"/>
</dbReference>
<reference evidence="2 3" key="1">
    <citation type="journal article" date="2019" name="Int. J. Syst. Evol. Microbiol.">
        <title>Methanofervidicoccus abyssi gen. nov., sp. nov., a hydrogenotrophic methanogen, isolated from a hydrothermal vent chimney in the Mid-Cayman Spreading Center, the Caribbean Sea.</title>
        <authorList>
            <person name="Sakai S."/>
            <person name="Takaki Y."/>
            <person name="Miyazaki M."/>
            <person name="Ogawara M."/>
            <person name="Yanagawa K."/>
            <person name="Miyazaki J."/>
            <person name="Takai K."/>
        </authorList>
    </citation>
    <scope>NUCLEOTIDE SEQUENCE [LARGE SCALE GENOMIC DNA]</scope>
    <source>
        <strain evidence="2 3">HHB</strain>
    </source>
</reference>
<gene>
    <name evidence="2" type="ORF">MHHB_P0439</name>
</gene>
<sequence>MIKIAWGITGCGDKIDKVIDTMITLKNEFKVDIDVYASKSAKTVLKWYKLWDKLITEFQDIRVEMDANAPFLAGKLQTGKYDIFIVAPATANTVAKIVHCIADTLITNSVSQAIKARVPVYIYPPDNKVGELETIIPGGKTLKLYIRKEDVENVDRLRKMEGITVLDTVEDIKKAILNFKQ</sequence>
<feature type="domain" description="Flavoprotein" evidence="1">
    <location>
        <begin position="3"/>
        <end position="165"/>
    </location>
</feature>
<dbReference type="InterPro" id="IPR003382">
    <property type="entry name" value="Flavoprotein"/>
</dbReference>
<dbReference type="GO" id="GO:0010181">
    <property type="term" value="F:FMN binding"/>
    <property type="evidence" value="ECO:0007669"/>
    <property type="project" value="TreeGrafter"/>
</dbReference>
<dbReference type="OrthoDB" id="23478at2157"/>
<dbReference type="PANTHER" id="PTHR14359:SF19">
    <property type="entry name" value="FLAVOPROTEIN"/>
    <property type="match status" value="1"/>
</dbReference>
<dbReference type="GO" id="GO:0004633">
    <property type="term" value="F:phosphopantothenoylcysteine decarboxylase activity"/>
    <property type="evidence" value="ECO:0007669"/>
    <property type="project" value="TreeGrafter"/>
</dbReference>
<organism evidence="2 3">
    <name type="scientific">Methanofervidicoccus abyssi</name>
    <dbReference type="NCBI Taxonomy" id="2082189"/>
    <lineage>
        <taxon>Archaea</taxon>
        <taxon>Methanobacteriati</taxon>
        <taxon>Methanobacteriota</taxon>
        <taxon>Methanomada group</taxon>
        <taxon>Methanococci</taxon>
        <taxon>Methanococcales</taxon>
        <taxon>Methanofervidicoccus</taxon>
    </lineage>
</organism>
<dbReference type="Pfam" id="PF02441">
    <property type="entry name" value="Flavoprotein"/>
    <property type="match status" value="1"/>
</dbReference>
<dbReference type="GO" id="GO:0071513">
    <property type="term" value="C:phosphopantothenoylcysteine decarboxylase complex"/>
    <property type="evidence" value="ECO:0007669"/>
    <property type="project" value="TreeGrafter"/>
</dbReference>
<dbReference type="AlphaFoldDB" id="A0A401HPP8"/>
<dbReference type="InterPro" id="IPR036551">
    <property type="entry name" value="Flavin_trans-like"/>
</dbReference>
<protein>
    <recommendedName>
        <fullName evidence="1">Flavoprotein domain-containing protein</fullName>
    </recommendedName>
</protein>
<name>A0A401HPP8_9EURY</name>
<evidence type="ECO:0000259" key="1">
    <source>
        <dbReference type="Pfam" id="PF02441"/>
    </source>
</evidence>
<dbReference type="Proteomes" id="UP000290527">
    <property type="component" value="Unassembled WGS sequence"/>
</dbReference>
<dbReference type="NCBIfam" id="TIGR02699">
    <property type="entry name" value="archaeo_AfpA"/>
    <property type="match status" value="1"/>
</dbReference>
<proteinExistence type="predicted"/>
<dbReference type="PANTHER" id="PTHR14359">
    <property type="entry name" value="HOMO-OLIGOMERIC FLAVIN CONTAINING CYS DECARBOXYLASE FAMILY"/>
    <property type="match status" value="1"/>
</dbReference>
<dbReference type="InterPro" id="IPR014072">
    <property type="entry name" value="Archaeoflavo_AfpA"/>
</dbReference>
<keyword evidence="3" id="KW-1185">Reference proteome</keyword>
<dbReference type="SUPFAM" id="SSF52507">
    <property type="entry name" value="Homo-oligomeric flavin-containing Cys decarboxylases, HFCD"/>
    <property type="match status" value="1"/>
</dbReference>
<dbReference type="RefSeq" id="WP_131006991.1">
    <property type="nucleotide sequence ID" value="NZ_BFAX01000002.1"/>
</dbReference>
<evidence type="ECO:0000313" key="2">
    <source>
        <dbReference type="EMBL" id="GBF36209.1"/>
    </source>
</evidence>